<dbReference type="Pfam" id="PF07690">
    <property type="entry name" value="MFS_1"/>
    <property type="match status" value="2"/>
</dbReference>
<feature type="transmembrane region" description="Helical" evidence="7">
    <location>
        <begin position="241"/>
        <end position="262"/>
    </location>
</feature>
<dbReference type="CDD" id="cd17325">
    <property type="entry name" value="MFS_MdtG_SLC18_like"/>
    <property type="match status" value="1"/>
</dbReference>
<dbReference type="InterPro" id="IPR036259">
    <property type="entry name" value="MFS_trans_sf"/>
</dbReference>
<keyword evidence="4 7" id="KW-0812">Transmembrane</keyword>
<evidence type="ECO:0000256" key="3">
    <source>
        <dbReference type="ARBA" id="ARBA00022475"/>
    </source>
</evidence>
<dbReference type="PANTHER" id="PTHR23517:SF3">
    <property type="entry name" value="INTEGRAL MEMBRANE TRANSPORT PROTEIN"/>
    <property type="match status" value="1"/>
</dbReference>
<feature type="transmembrane region" description="Helical" evidence="7">
    <location>
        <begin position="363"/>
        <end position="382"/>
    </location>
</feature>
<keyword evidence="6 7" id="KW-0472">Membrane</keyword>
<dbReference type="EMBL" id="QGTQ01000040">
    <property type="protein sequence ID" value="PWV90644.1"/>
    <property type="molecule type" value="Genomic_DNA"/>
</dbReference>
<dbReference type="InterPro" id="IPR050171">
    <property type="entry name" value="MFS_Transporters"/>
</dbReference>
<feature type="transmembrane region" description="Helical" evidence="7">
    <location>
        <begin position="210"/>
        <end position="229"/>
    </location>
</feature>
<dbReference type="RefSeq" id="WP_110047329.1">
    <property type="nucleotide sequence ID" value="NZ_CP054612.1"/>
</dbReference>
<feature type="transmembrane region" description="Helical" evidence="7">
    <location>
        <begin position="332"/>
        <end position="357"/>
    </location>
</feature>
<dbReference type="InterPro" id="IPR001958">
    <property type="entry name" value="Tet-R_TetA/multi-R_MdtG-like"/>
</dbReference>
<organism evidence="9 10">
    <name type="scientific">Paenibacillus cellulosilyticus</name>
    <dbReference type="NCBI Taxonomy" id="375489"/>
    <lineage>
        <taxon>Bacteria</taxon>
        <taxon>Bacillati</taxon>
        <taxon>Bacillota</taxon>
        <taxon>Bacilli</taxon>
        <taxon>Bacillales</taxon>
        <taxon>Paenibacillaceae</taxon>
        <taxon>Paenibacillus</taxon>
    </lineage>
</organism>
<feature type="transmembrane region" description="Helical" evidence="7">
    <location>
        <begin position="161"/>
        <end position="180"/>
    </location>
</feature>
<keyword evidence="5 7" id="KW-1133">Transmembrane helix</keyword>
<dbReference type="Gene3D" id="1.20.1250.20">
    <property type="entry name" value="MFS general substrate transporter like domains"/>
    <property type="match status" value="2"/>
</dbReference>
<dbReference type="AlphaFoldDB" id="A0A2V2YFA4"/>
<comment type="subcellular location">
    <subcellularLocation>
        <location evidence="1">Cell membrane</location>
        <topology evidence="1">Multi-pass membrane protein</topology>
    </subcellularLocation>
</comment>
<feature type="transmembrane region" description="Helical" evidence="7">
    <location>
        <begin position="274"/>
        <end position="294"/>
    </location>
</feature>
<keyword evidence="2" id="KW-0813">Transport</keyword>
<evidence type="ECO:0000313" key="9">
    <source>
        <dbReference type="EMBL" id="PWV90644.1"/>
    </source>
</evidence>
<protein>
    <submittedName>
        <fullName evidence="9">Putative MFS family arabinose efflux permease</fullName>
    </submittedName>
</protein>
<evidence type="ECO:0000256" key="1">
    <source>
        <dbReference type="ARBA" id="ARBA00004651"/>
    </source>
</evidence>
<accession>A0A2V2YFA4</accession>
<evidence type="ECO:0000256" key="5">
    <source>
        <dbReference type="ARBA" id="ARBA00022989"/>
    </source>
</evidence>
<dbReference type="SUPFAM" id="SSF103473">
    <property type="entry name" value="MFS general substrate transporter"/>
    <property type="match status" value="1"/>
</dbReference>
<dbReference type="InterPro" id="IPR011701">
    <property type="entry name" value="MFS"/>
</dbReference>
<evidence type="ECO:0000313" key="10">
    <source>
        <dbReference type="Proteomes" id="UP000246635"/>
    </source>
</evidence>
<feature type="transmembrane region" description="Helical" evidence="7">
    <location>
        <begin position="135"/>
        <end position="155"/>
    </location>
</feature>
<dbReference type="OrthoDB" id="9815817at2"/>
<sequence>MITAVRWFNAENLLFSAILFLVEFIRGAGVISFMPIYGEKTLGLSLDVIGIAVTAHYVTDTILKLIIGYLLDRISARIVVQVGLALTTAGIAMLPYSHSPWMFILASALFGIGISPIWIVCLTRVSNERRATQMGYLYTVWFIGLGAGPIVANVLLDYTQFGTYMMLLIASVAALALSLLMKPGRAAGVATIPFMEQLSILQRKLRQMRLLLPGMVLQTTGASMLVPVLPSFATDHLNLTGAQYSLLLIIGGGFTVGGLMPLGRLADKLGGKKWFLVVGFACFGIMLYSLALTPSFWQCLLLAAILGLSYAAVLPAWNALLASYVPVKQQGLGWGLFSTVEGIGVMIGPIVGGVIASRIGVPAVVWYSAALFGLIGLFYLWFPFHRFTELQSDSRKKG</sequence>
<dbReference type="PRINTS" id="PR01035">
    <property type="entry name" value="TCRTETA"/>
</dbReference>
<comment type="caution">
    <text evidence="9">The sequence shown here is derived from an EMBL/GenBank/DDBJ whole genome shotgun (WGS) entry which is preliminary data.</text>
</comment>
<evidence type="ECO:0000256" key="7">
    <source>
        <dbReference type="SAM" id="Phobius"/>
    </source>
</evidence>
<feature type="transmembrane region" description="Helical" evidence="7">
    <location>
        <begin position="12"/>
        <end position="37"/>
    </location>
</feature>
<dbReference type="PANTHER" id="PTHR23517">
    <property type="entry name" value="RESISTANCE PROTEIN MDTM, PUTATIVE-RELATED-RELATED"/>
    <property type="match status" value="1"/>
</dbReference>
<keyword evidence="3" id="KW-1003">Cell membrane</keyword>
<feature type="transmembrane region" description="Helical" evidence="7">
    <location>
        <begin position="300"/>
        <end position="320"/>
    </location>
</feature>
<feature type="domain" description="Major facilitator superfamily (MFS) profile" evidence="8">
    <location>
        <begin position="13"/>
        <end position="388"/>
    </location>
</feature>
<dbReference type="Proteomes" id="UP000246635">
    <property type="component" value="Unassembled WGS sequence"/>
</dbReference>
<name>A0A2V2YFA4_9BACL</name>
<dbReference type="GO" id="GO:0022857">
    <property type="term" value="F:transmembrane transporter activity"/>
    <property type="evidence" value="ECO:0007669"/>
    <property type="project" value="InterPro"/>
</dbReference>
<dbReference type="GO" id="GO:0005886">
    <property type="term" value="C:plasma membrane"/>
    <property type="evidence" value="ECO:0007669"/>
    <property type="project" value="UniProtKB-SubCell"/>
</dbReference>
<evidence type="ECO:0000256" key="6">
    <source>
        <dbReference type="ARBA" id="ARBA00023136"/>
    </source>
</evidence>
<evidence type="ECO:0000256" key="2">
    <source>
        <dbReference type="ARBA" id="ARBA00022448"/>
    </source>
</evidence>
<proteinExistence type="predicted"/>
<feature type="transmembrane region" description="Helical" evidence="7">
    <location>
        <begin position="102"/>
        <end position="123"/>
    </location>
</feature>
<feature type="transmembrane region" description="Helical" evidence="7">
    <location>
        <begin position="78"/>
        <end position="96"/>
    </location>
</feature>
<gene>
    <name evidence="9" type="ORF">DFQ01_14027</name>
</gene>
<reference evidence="9 10" key="1">
    <citation type="submission" date="2018-05" db="EMBL/GenBank/DDBJ databases">
        <title>Genomic Encyclopedia of Type Strains, Phase III (KMG-III): the genomes of soil and plant-associated and newly described type strains.</title>
        <authorList>
            <person name="Whitman W."/>
        </authorList>
    </citation>
    <scope>NUCLEOTIDE SEQUENCE [LARGE SCALE GENOMIC DNA]</scope>
    <source>
        <strain evidence="9 10">CECT 5696</strain>
    </source>
</reference>
<feature type="transmembrane region" description="Helical" evidence="7">
    <location>
        <begin position="49"/>
        <end position="71"/>
    </location>
</feature>
<keyword evidence="10" id="KW-1185">Reference proteome</keyword>
<dbReference type="InterPro" id="IPR020846">
    <property type="entry name" value="MFS_dom"/>
</dbReference>
<evidence type="ECO:0000259" key="8">
    <source>
        <dbReference type="PROSITE" id="PS50850"/>
    </source>
</evidence>
<evidence type="ECO:0000256" key="4">
    <source>
        <dbReference type="ARBA" id="ARBA00022692"/>
    </source>
</evidence>
<dbReference type="PROSITE" id="PS50850">
    <property type="entry name" value="MFS"/>
    <property type="match status" value="1"/>
</dbReference>